<dbReference type="OMA" id="WFWEGLL"/>
<feature type="domain" description="Disease resistance protein At4g27190-like leucine-rich repeats" evidence="5">
    <location>
        <begin position="825"/>
        <end position="933"/>
    </location>
</feature>
<evidence type="ECO:0000313" key="8">
    <source>
        <dbReference type="EMBL" id="ESR40984.1"/>
    </source>
</evidence>
<dbReference type="InterPro" id="IPR050905">
    <property type="entry name" value="Plant_NBS-LRR"/>
</dbReference>
<dbReference type="InterPro" id="IPR055414">
    <property type="entry name" value="LRR_R13L4/SHOC2-like"/>
</dbReference>
<dbReference type="eggNOG" id="KOG4658">
    <property type="taxonomic scope" value="Eukaryota"/>
</dbReference>
<dbReference type="SUPFAM" id="SSF52058">
    <property type="entry name" value="L domain-like"/>
    <property type="match status" value="1"/>
</dbReference>
<dbReference type="Proteomes" id="UP000030687">
    <property type="component" value="Unassembled WGS sequence"/>
</dbReference>
<dbReference type="InterPro" id="IPR057135">
    <property type="entry name" value="At4g27190-like_LRR"/>
</dbReference>
<dbReference type="InterPro" id="IPR002182">
    <property type="entry name" value="NB-ARC"/>
</dbReference>
<protein>
    <submittedName>
        <fullName evidence="8">Uncharacterized protein</fullName>
    </submittedName>
</protein>
<reference evidence="8 9" key="1">
    <citation type="submission" date="2013-10" db="EMBL/GenBank/DDBJ databases">
        <authorList>
            <consortium name="International Citrus Genome Consortium"/>
            <person name="Jenkins J."/>
            <person name="Schmutz J."/>
            <person name="Prochnik S."/>
            <person name="Rokhsar D."/>
            <person name="Gmitter F."/>
            <person name="Ollitrault P."/>
            <person name="Machado M."/>
            <person name="Talon M."/>
            <person name="Wincker P."/>
            <person name="Jaillon O."/>
            <person name="Morgante M."/>
        </authorList>
    </citation>
    <scope>NUCLEOTIDE SEQUENCE</scope>
    <source>
        <strain evidence="9">cv. Clemenules</strain>
    </source>
</reference>
<dbReference type="Pfam" id="PF00931">
    <property type="entry name" value="NB-ARC"/>
    <property type="match status" value="1"/>
</dbReference>
<dbReference type="GO" id="GO:0006952">
    <property type="term" value="P:defense response"/>
    <property type="evidence" value="ECO:0007669"/>
    <property type="project" value="UniProtKB-KW"/>
</dbReference>
<dbReference type="PRINTS" id="PR00364">
    <property type="entry name" value="DISEASERSIST"/>
</dbReference>
<dbReference type="InterPro" id="IPR027417">
    <property type="entry name" value="P-loop_NTPase"/>
</dbReference>
<organism evidence="8 9">
    <name type="scientific">Citrus clementina</name>
    <name type="common">Clementine</name>
    <name type="synonym">Citrus deliciosa x Citrus sinensis</name>
    <dbReference type="NCBI Taxonomy" id="85681"/>
    <lineage>
        <taxon>Eukaryota</taxon>
        <taxon>Viridiplantae</taxon>
        <taxon>Streptophyta</taxon>
        <taxon>Embryophyta</taxon>
        <taxon>Tracheophyta</taxon>
        <taxon>Spermatophyta</taxon>
        <taxon>Magnoliopsida</taxon>
        <taxon>eudicotyledons</taxon>
        <taxon>Gunneridae</taxon>
        <taxon>Pentapetalae</taxon>
        <taxon>rosids</taxon>
        <taxon>malvids</taxon>
        <taxon>Sapindales</taxon>
        <taxon>Rutaceae</taxon>
        <taxon>Aurantioideae</taxon>
        <taxon>Citrus</taxon>
    </lineage>
</organism>
<accession>V4UNG9</accession>
<evidence type="ECO:0000313" key="9">
    <source>
        <dbReference type="Proteomes" id="UP000030687"/>
    </source>
</evidence>
<evidence type="ECO:0000256" key="2">
    <source>
        <dbReference type="ARBA" id="ARBA00022737"/>
    </source>
</evidence>
<evidence type="ECO:0000259" key="4">
    <source>
        <dbReference type="Pfam" id="PF00931"/>
    </source>
</evidence>
<evidence type="ECO:0000259" key="7">
    <source>
        <dbReference type="Pfam" id="PF23598"/>
    </source>
</evidence>
<dbReference type="PANTHER" id="PTHR33463:SF221">
    <property type="entry name" value="LEUCINE-RICH REPEAT DOMAIN, L DOMAIN-CONTAINING PROTEIN"/>
    <property type="match status" value="1"/>
</dbReference>
<dbReference type="InterPro" id="IPR058922">
    <property type="entry name" value="WHD_DRP"/>
</dbReference>
<dbReference type="Gramene" id="ESR40984">
    <property type="protein sequence ID" value="ESR40984"/>
    <property type="gene ID" value="CICLE_v10027135mg"/>
</dbReference>
<gene>
    <name evidence="8" type="ORF">CICLE_v10027135mg</name>
</gene>
<keyword evidence="2" id="KW-0677">Repeat</keyword>
<dbReference type="Gene3D" id="3.40.50.300">
    <property type="entry name" value="P-loop containing nucleotide triphosphate hydrolases"/>
    <property type="match status" value="1"/>
</dbReference>
<dbReference type="AlphaFoldDB" id="V4UNG9"/>
<evidence type="ECO:0000259" key="5">
    <source>
        <dbReference type="Pfam" id="PF23247"/>
    </source>
</evidence>
<sequence length="999" mass="114851">MLRLRCSRIAFARFSPKTIFRVYLHNQSAFATSLRHLATSLRLARATEIIAIVSGIIGCATAVISSTPCVRQPLEECYGYLKNSEDKLRTLEKQEAKLQKLIQIKLRSGLEAAEDRWMQDAYKTLDMIRDCCNVETGSLLCWCTCLADYRRRYLVGKNISRIKERVNELTNEFQRNRGINTVDRQYQQGELTRICRSTLVGRDITEVIQQIISNAVDNDIRYYNQGAVVLGVCGASGVGKTEAGAHVYNRILNQYRSHFNTFIWVEASYEDDLKELQIKIARKIDFVLSSDESVRDNAILLENALQTLLETGKILLILDNMRKAFSLEEIGIPTLSNSLRIIITSPSSSLCRQMKCRERFALNLLTDEEAYLLLINEVGLAGKVLEGEIEFGLKNIAKKCGGLPLAIITFAKHHLKFIGFDFISWKRALMSELDAFSSLKYIEEEVFRDLKLGYEQLNKYSSYGCNTRECLLYCAMYPRNHAFVAEELMKDWMTEGLLGEEMEGIDERFGKAKEILEELKDASFLVGIISDENEIVKMHPLMFDMASKMEKKTPWFFKPGRRLRKFVYEDWSGDVERVSLMGNNLRELRTCPMFCKLTTLFLQGNPLDLQLDNDFFNSFPNLKILNLSDTSMGILPKSLSSLKYLTVLLLQNCIYLTCLPSLAELVELMVLDVSGSGIAEFPDGMNHLTKLLFLNLSRTRVRNFPLHLVTSLHNLQEFSMIGCDLLCLPRSLMQEDYAAFIEDVRKLRNLNVFDFTFVSLQSFKEYISSQHWLWLQSYKFSVGALGKGKLRGNTLAFMKEFPNDPIWLPWNTSELLLVHCNAVTQMTIPNLQNLKFLEIFNCEGLKYLFKYGVWCCLRNLEELVIANCRNLEKVIEQDDDENSNPQVCWRSLRKLILSNLPELRFMYSGEAQCDFVQTIGIWSCCKLERFPISLWVENYAQKLKSPCSLKEVSGDRSWLRILQHCPPNAAQILWQLFSEESPPEELISWYASYTIYSAD</sequence>
<dbReference type="InterPro" id="IPR032675">
    <property type="entry name" value="LRR_dom_sf"/>
</dbReference>
<feature type="domain" description="NB-ARC" evidence="4">
    <location>
        <begin position="226"/>
        <end position="379"/>
    </location>
</feature>
<keyword evidence="9" id="KW-1185">Reference proteome</keyword>
<name>V4UNG9_CITCL</name>
<dbReference type="Gene3D" id="3.80.10.10">
    <property type="entry name" value="Ribonuclease Inhibitor"/>
    <property type="match status" value="2"/>
</dbReference>
<feature type="domain" description="Disease resistance protein winged helix" evidence="6">
    <location>
        <begin position="476"/>
        <end position="546"/>
    </location>
</feature>
<dbReference type="SUPFAM" id="SSF52540">
    <property type="entry name" value="P-loop containing nucleoside triphosphate hydrolases"/>
    <property type="match status" value="1"/>
</dbReference>
<dbReference type="PANTHER" id="PTHR33463">
    <property type="entry name" value="NB-ARC DOMAIN-CONTAINING PROTEIN-RELATED"/>
    <property type="match status" value="1"/>
</dbReference>
<evidence type="ECO:0000259" key="6">
    <source>
        <dbReference type="Pfam" id="PF23559"/>
    </source>
</evidence>
<keyword evidence="3" id="KW-0611">Plant defense</keyword>
<proteinExistence type="inferred from homology"/>
<dbReference type="EMBL" id="KI536925">
    <property type="protein sequence ID" value="ESR40984.1"/>
    <property type="molecule type" value="Genomic_DNA"/>
</dbReference>
<feature type="domain" description="Disease resistance R13L4/SHOC-2-like LRR" evidence="7">
    <location>
        <begin position="589"/>
        <end position="757"/>
    </location>
</feature>
<evidence type="ECO:0000256" key="3">
    <source>
        <dbReference type="ARBA" id="ARBA00022821"/>
    </source>
</evidence>
<dbReference type="InParanoid" id="V4UNG9"/>
<dbReference type="Pfam" id="PF23559">
    <property type="entry name" value="WHD_DRP"/>
    <property type="match status" value="1"/>
</dbReference>
<dbReference type="Pfam" id="PF23247">
    <property type="entry name" value="LRR_RPS2"/>
    <property type="match status" value="1"/>
</dbReference>
<dbReference type="KEGG" id="cic:CICLE_v10027135mg"/>
<dbReference type="STRING" id="85681.V4UNG9"/>
<dbReference type="Pfam" id="PF23598">
    <property type="entry name" value="LRR_14"/>
    <property type="match status" value="1"/>
</dbReference>
<evidence type="ECO:0000256" key="1">
    <source>
        <dbReference type="ARBA" id="ARBA00008894"/>
    </source>
</evidence>
<dbReference type="GO" id="GO:0043531">
    <property type="term" value="F:ADP binding"/>
    <property type="evidence" value="ECO:0007669"/>
    <property type="project" value="InterPro"/>
</dbReference>
<comment type="similarity">
    <text evidence="1">Belongs to the disease resistance NB-LRR family.</text>
</comment>